<dbReference type="EMBL" id="CP003653">
    <property type="protein sequence ID" value="AFZ37635.1"/>
    <property type="molecule type" value="Genomic_DNA"/>
</dbReference>
<dbReference type="InterPro" id="IPR034746">
    <property type="entry name" value="POTRA"/>
</dbReference>
<dbReference type="PROSITE" id="PS51779">
    <property type="entry name" value="POTRA"/>
    <property type="match status" value="1"/>
</dbReference>
<dbReference type="PATRIC" id="fig|111780.3.peg.4310"/>
<dbReference type="Pfam" id="PF03865">
    <property type="entry name" value="ShlB"/>
    <property type="match status" value="1"/>
</dbReference>
<evidence type="ECO:0000256" key="6">
    <source>
        <dbReference type="ARBA" id="ARBA00022927"/>
    </source>
</evidence>
<comment type="similarity">
    <text evidence="2">Belongs to the TPS (TC 1.B.20) family.</text>
</comment>
<dbReference type="Gene3D" id="3.10.20.310">
    <property type="entry name" value="membrane protein fhac"/>
    <property type="match status" value="1"/>
</dbReference>
<evidence type="ECO:0000256" key="7">
    <source>
        <dbReference type="ARBA" id="ARBA00023136"/>
    </source>
</evidence>
<dbReference type="Gene3D" id="2.40.160.50">
    <property type="entry name" value="membrane protein fhac: a member of the omp85/tpsb transporter family"/>
    <property type="match status" value="1"/>
</dbReference>
<dbReference type="PANTHER" id="PTHR34597">
    <property type="entry name" value="SLR1661 PROTEIN"/>
    <property type="match status" value="1"/>
</dbReference>
<keyword evidence="11" id="KW-1185">Reference proteome</keyword>
<dbReference type="PANTHER" id="PTHR34597:SF3">
    <property type="entry name" value="OUTER MEMBRANE TRANSPORTER CDIB"/>
    <property type="match status" value="1"/>
</dbReference>
<evidence type="ECO:0000256" key="4">
    <source>
        <dbReference type="ARBA" id="ARBA00022452"/>
    </source>
</evidence>
<keyword evidence="3" id="KW-0813">Transport</keyword>
<dbReference type="PROSITE" id="PS51257">
    <property type="entry name" value="PROKAR_LIPOPROTEIN"/>
    <property type="match status" value="1"/>
</dbReference>
<evidence type="ECO:0000313" key="10">
    <source>
        <dbReference type="EMBL" id="AFZ37635.1"/>
    </source>
</evidence>
<feature type="domain" description="POTRA" evidence="9">
    <location>
        <begin position="87"/>
        <end position="162"/>
    </location>
</feature>
<evidence type="ECO:0000256" key="8">
    <source>
        <dbReference type="ARBA" id="ARBA00023237"/>
    </source>
</evidence>
<dbReference type="GO" id="GO:0008320">
    <property type="term" value="F:protein transmembrane transporter activity"/>
    <property type="evidence" value="ECO:0007669"/>
    <property type="project" value="TreeGrafter"/>
</dbReference>
<dbReference type="GO" id="GO:0098046">
    <property type="term" value="C:type V protein secretion system complex"/>
    <property type="evidence" value="ECO:0007669"/>
    <property type="project" value="TreeGrafter"/>
</dbReference>
<proteinExistence type="inferred from homology"/>
<reference evidence="11" key="1">
    <citation type="journal article" date="2013" name="Proc. Natl. Acad. Sci. U.S.A.">
        <title>Improving the coverage of the cyanobacterial phylum using diversity-driven genome sequencing.</title>
        <authorList>
            <person name="Shih P.M."/>
            <person name="Wu D."/>
            <person name="Latifi A."/>
            <person name="Axen S.D."/>
            <person name="Fewer D.P."/>
            <person name="Talla E."/>
            <person name="Calteau A."/>
            <person name="Cai F."/>
            <person name="Tandeau de Marsac N."/>
            <person name="Rippka R."/>
            <person name="Herdman M."/>
            <person name="Sivonen K."/>
            <person name="Coursin T."/>
            <person name="Laurent T."/>
            <person name="Goodwin L."/>
            <person name="Nolan M."/>
            <person name="Davenport K.W."/>
            <person name="Han C.S."/>
            <person name="Rubin E.M."/>
            <person name="Eisen J.A."/>
            <person name="Woyke T."/>
            <person name="Gugger M."/>
            <person name="Kerfeld C.A."/>
        </authorList>
    </citation>
    <scope>NUCLEOTIDE SEQUENCE [LARGE SCALE GENOMIC DNA]</scope>
    <source>
        <strain evidence="11">ATCC 29371 / PCC 7437</strain>
    </source>
</reference>
<dbReference type="OrthoDB" id="596066at2"/>
<evidence type="ECO:0000256" key="1">
    <source>
        <dbReference type="ARBA" id="ARBA00004442"/>
    </source>
</evidence>
<gene>
    <name evidence="10" type="ordered locus">Sta7437_4158</name>
</gene>
<keyword evidence="7" id="KW-0472">Membrane</keyword>
<evidence type="ECO:0000256" key="5">
    <source>
        <dbReference type="ARBA" id="ARBA00022692"/>
    </source>
</evidence>
<keyword evidence="4" id="KW-1134">Transmembrane beta strand</keyword>
<dbReference type="STRING" id="111780.Sta7437_4158"/>
<name>K9XYG0_STAC7</name>
<keyword evidence="5" id="KW-0812">Transmembrane</keyword>
<evidence type="ECO:0000256" key="2">
    <source>
        <dbReference type="ARBA" id="ARBA00009055"/>
    </source>
</evidence>
<dbReference type="InterPro" id="IPR013686">
    <property type="entry name" value="Polypept-transport_assoc_ShlB"/>
</dbReference>
<dbReference type="KEGG" id="scs:Sta7437_4158"/>
<dbReference type="HOGENOM" id="CLU_021521_0_0_3"/>
<evidence type="ECO:0000259" key="9">
    <source>
        <dbReference type="PROSITE" id="PS51779"/>
    </source>
</evidence>
<protein>
    <submittedName>
        <fullName evidence="10">Surface antigen (D15)</fullName>
    </submittedName>
</protein>
<accession>K9XYG0</accession>
<dbReference type="GO" id="GO:0046819">
    <property type="term" value="P:protein secretion by the type V secretion system"/>
    <property type="evidence" value="ECO:0007669"/>
    <property type="project" value="TreeGrafter"/>
</dbReference>
<dbReference type="InterPro" id="IPR005565">
    <property type="entry name" value="Hemolysn_activator_HlyB_C"/>
</dbReference>
<dbReference type="Proteomes" id="UP000010473">
    <property type="component" value="Chromosome"/>
</dbReference>
<evidence type="ECO:0000313" key="11">
    <source>
        <dbReference type="Proteomes" id="UP000010473"/>
    </source>
</evidence>
<dbReference type="AlphaFoldDB" id="K9XYG0"/>
<evidence type="ECO:0000256" key="3">
    <source>
        <dbReference type="ARBA" id="ARBA00022448"/>
    </source>
</evidence>
<dbReference type="InterPro" id="IPR051544">
    <property type="entry name" value="TPS_OM_transporter"/>
</dbReference>
<organism evidence="10 11">
    <name type="scientific">Stanieria cyanosphaera (strain ATCC 29371 / PCC 7437)</name>
    <dbReference type="NCBI Taxonomy" id="111780"/>
    <lineage>
        <taxon>Bacteria</taxon>
        <taxon>Bacillati</taxon>
        <taxon>Cyanobacteriota</taxon>
        <taxon>Cyanophyceae</taxon>
        <taxon>Pleurocapsales</taxon>
        <taxon>Dermocarpellaceae</taxon>
        <taxon>Stanieria</taxon>
    </lineage>
</organism>
<dbReference type="eggNOG" id="COG2831">
    <property type="taxonomic scope" value="Bacteria"/>
</dbReference>
<keyword evidence="8" id="KW-0998">Cell outer membrane</keyword>
<sequence>MTTTKIGWQRLTLFSKFQCVKLFSFWLSGLACLSHNLQPLKAEVNNLGKIPKQLQQPLNLPQNSESLLNVSPASSLLPTPPNIPQSIIVKKFKVIGSTVFTQQELAAATAFYQNRPLSLSELFQARSAITKLYSDRGYLNSGAYIPPQELQNGVVTIAIKEGELEGINVTGTKRLNPNYIVSRLQTAGQTPVKVEALLEALQMLRLNPLIKNISAELSAGVRPGTSLLEVQIEEADAFSVETTFDNARSPSVGTNRRQIGLTHKNLFGFGDQFSFGYTNTDGSDAIDLAYALPLNPKNGTLKLAYGNNSNNVIEKPFNPLDIESLSRYYELSWRQPLINRPNQELALGFSFSRQESETSLLDIPFALSRGADEAGKTKISALRLFQELVNRDEQQVFALSSQFSIGLDWFNATSNEDLQTYVAFDSNLGDVSSPDSTFFAWRGQSQWVRRLDEDFLLLLRGDLQLATTALVPLEQFRLGGVDSVRGYRQDLLLGDNGLFASAELRIPLFRVQKLDGIMQLTPFFDLGTVWNSDDVPIEQDFLSAVGIGLNFSAGNRLNARLDWGIPLVNLENSGNSLQENGVYFSINYNFL</sequence>
<dbReference type="RefSeq" id="WP_015195289.1">
    <property type="nucleotide sequence ID" value="NC_019748.1"/>
</dbReference>
<dbReference type="Pfam" id="PF08479">
    <property type="entry name" value="POTRA_2"/>
    <property type="match status" value="1"/>
</dbReference>
<dbReference type="GO" id="GO:0009279">
    <property type="term" value="C:cell outer membrane"/>
    <property type="evidence" value="ECO:0007669"/>
    <property type="project" value="UniProtKB-SubCell"/>
</dbReference>
<comment type="subcellular location">
    <subcellularLocation>
        <location evidence="1">Cell outer membrane</location>
    </subcellularLocation>
</comment>
<keyword evidence="6" id="KW-0653">Protein transport</keyword>